<keyword evidence="2" id="KW-1185">Reference proteome</keyword>
<proteinExistence type="predicted"/>
<organism evidence="1 2">
    <name type="scientific">Fukomys damarensis</name>
    <name type="common">Damaraland mole rat</name>
    <name type="synonym">Cryptomys damarensis</name>
    <dbReference type="NCBI Taxonomy" id="885580"/>
    <lineage>
        <taxon>Eukaryota</taxon>
        <taxon>Metazoa</taxon>
        <taxon>Chordata</taxon>
        <taxon>Craniata</taxon>
        <taxon>Vertebrata</taxon>
        <taxon>Euteleostomi</taxon>
        <taxon>Mammalia</taxon>
        <taxon>Eutheria</taxon>
        <taxon>Euarchontoglires</taxon>
        <taxon>Glires</taxon>
        <taxon>Rodentia</taxon>
        <taxon>Hystricomorpha</taxon>
        <taxon>Bathyergidae</taxon>
        <taxon>Fukomys</taxon>
    </lineage>
</organism>
<evidence type="ECO:0000313" key="2">
    <source>
        <dbReference type="Proteomes" id="UP000028990"/>
    </source>
</evidence>
<sequence length="135" mass="14560">MGCRLAHQDEKALSAISQQASGSLLFGSPPGPLLSPLPLRKVRVLQAIFKPDFKIAQGELRGCGTSSRFSLEAALCDDWQGNGGSRAHSEEVCLFRWSLEQAHPPVSVQEGSWKLVKNANLDLSPGHPGSREALE</sequence>
<accession>A0A091CXE9</accession>
<reference evidence="1 2" key="1">
    <citation type="submission" date="2013-11" db="EMBL/GenBank/DDBJ databases">
        <title>The Damaraland mole rat (Fukomys damarensis) genome and evolution of African mole rats.</title>
        <authorList>
            <person name="Gladyshev V.N."/>
            <person name="Fang X."/>
        </authorList>
    </citation>
    <scope>NUCLEOTIDE SEQUENCE [LARGE SCALE GENOMIC DNA]</scope>
    <source>
        <tissue evidence="1">Liver</tissue>
    </source>
</reference>
<evidence type="ECO:0000313" key="1">
    <source>
        <dbReference type="EMBL" id="KFO23392.1"/>
    </source>
</evidence>
<dbReference type="AlphaFoldDB" id="A0A091CXE9"/>
<protein>
    <submittedName>
        <fullName evidence="1">Uncharacterized protein</fullName>
    </submittedName>
</protein>
<dbReference type="Proteomes" id="UP000028990">
    <property type="component" value="Unassembled WGS sequence"/>
</dbReference>
<dbReference type="EMBL" id="KN123775">
    <property type="protein sequence ID" value="KFO23392.1"/>
    <property type="molecule type" value="Genomic_DNA"/>
</dbReference>
<name>A0A091CXE9_FUKDA</name>
<gene>
    <name evidence="1" type="ORF">H920_15293</name>
</gene>